<feature type="transmembrane region" description="Helical" evidence="1">
    <location>
        <begin position="135"/>
        <end position="154"/>
    </location>
</feature>
<dbReference type="HOGENOM" id="CLU_094889_1_1_11"/>
<organism evidence="2 3">
    <name type="scientific">Saccharomonospora azurea NA-128</name>
    <dbReference type="NCBI Taxonomy" id="882081"/>
    <lineage>
        <taxon>Bacteria</taxon>
        <taxon>Bacillati</taxon>
        <taxon>Actinomycetota</taxon>
        <taxon>Actinomycetes</taxon>
        <taxon>Pseudonocardiales</taxon>
        <taxon>Pseudonocardiaceae</taxon>
        <taxon>Saccharomonospora</taxon>
    </lineage>
</organism>
<keyword evidence="3" id="KW-1185">Reference proteome</keyword>
<dbReference type="OrthoDB" id="4773013at2"/>
<dbReference type="Proteomes" id="UP000004705">
    <property type="component" value="Chromosome"/>
</dbReference>
<dbReference type="EMBL" id="CM001466">
    <property type="protein sequence ID" value="EHY88407.1"/>
    <property type="molecule type" value="Genomic_DNA"/>
</dbReference>
<reference evidence="2 3" key="1">
    <citation type="journal article" date="2012" name="Stand. Genomic Sci.">
        <title>Genome sequence of the soil bacterium Saccharomonospora azurea type strain (NA-128(T)).</title>
        <authorList>
            <person name="Klenk H.P."/>
            <person name="Held B."/>
            <person name="Lucas S."/>
            <person name="Lapidus A."/>
            <person name="Copeland A."/>
            <person name="Hammon N."/>
            <person name="Pitluck S."/>
            <person name="Goodwin L.A."/>
            <person name="Han C."/>
            <person name="Tapia R."/>
            <person name="Brambilla E.M."/>
            <person name="Potter G."/>
            <person name="Land M."/>
            <person name="Ivanova N."/>
            <person name="Rohde M."/>
            <person name="Goker M."/>
            <person name="Detter J.C."/>
            <person name="Kyrpides N.C."/>
            <person name="Woyke T."/>
        </authorList>
    </citation>
    <scope>NUCLEOTIDE SEQUENCE [LARGE SCALE GENOMIC DNA]</scope>
    <source>
        <strain evidence="2 3">NA-128</strain>
    </source>
</reference>
<evidence type="ECO:0000313" key="3">
    <source>
        <dbReference type="Proteomes" id="UP000004705"/>
    </source>
</evidence>
<protein>
    <recommendedName>
        <fullName evidence="4">Transmembrane protein</fullName>
    </recommendedName>
</protein>
<accession>H8G810</accession>
<feature type="transmembrane region" description="Helical" evidence="1">
    <location>
        <begin position="75"/>
        <end position="96"/>
    </location>
</feature>
<evidence type="ECO:0008006" key="4">
    <source>
        <dbReference type="Google" id="ProtNLM"/>
    </source>
</evidence>
<keyword evidence="1" id="KW-0472">Membrane</keyword>
<evidence type="ECO:0000256" key="1">
    <source>
        <dbReference type="SAM" id="Phobius"/>
    </source>
</evidence>
<gene>
    <name evidence="2" type="ORF">SacazDRAFT_01478</name>
</gene>
<dbReference type="RefSeq" id="WP_005440101.1">
    <property type="nucleotide sequence ID" value="NZ_CM001466.1"/>
</dbReference>
<keyword evidence="1" id="KW-1133">Transmembrane helix</keyword>
<feature type="transmembrane region" description="Helical" evidence="1">
    <location>
        <begin position="42"/>
        <end position="60"/>
    </location>
</feature>
<dbReference type="AlphaFoldDB" id="H8G810"/>
<sequence>MSDESKAEFPASNDQLDARTAAALEETLGRAARTVEFGRRGFTIAVFVFLLLIGFVLPWVDGRPGWQALIGEAGAIPQLFAATAAGFGVFGSALALTTRRWWLAWVCAIGGWFASVDGILAVWSQQSSGISGVSGAGPGIGLVIAAGAMIVLAFQWMRVAWSRH</sequence>
<feature type="transmembrane region" description="Helical" evidence="1">
    <location>
        <begin position="103"/>
        <end position="123"/>
    </location>
</feature>
<evidence type="ECO:0000313" key="2">
    <source>
        <dbReference type="EMBL" id="EHY88407.1"/>
    </source>
</evidence>
<name>H8G810_9PSEU</name>
<proteinExistence type="predicted"/>
<keyword evidence="1" id="KW-0812">Transmembrane</keyword>